<reference evidence="1" key="1">
    <citation type="submission" date="2020-10" db="EMBL/GenBank/DDBJ databases">
        <authorList>
            <person name="Gilroy R."/>
        </authorList>
    </citation>
    <scope>NUCLEOTIDE SEQUENCE</scope>
    <source>
        <strain evidence="1">C6-149</strain>
    </source>
</reference>
<proteinExistence type="predicted"/>
<dbReference type="EMBL" id="JADIMP010000011">
    <property type="protein sequence ID" value="MBO8440931.1"/>
    <property type="molecule type" value="Genomic_DNA"/>
</dbReference>
<dbReference type="AlphaFoldDB" id="A0A9D9E4D4"/>
<dbReference type="Proteomes" id="UP000823614">
    <property type="component" value="Unassembled WGS sequence"/>
</dbReference>
<accession>A0A9D9E4D4</accession>
<reference evidence="1" key="2">
    <citation type="journal article" date="2021" name="PeerJ">
        <title>Extensive microbial diversity within the chicken gut microbiome revealed by metagenomics and culture.</title>
        <authorList>
            <person name="Gilroy R."/>
            <person name="Ravi A."/>
            <person name="Getino M."/>
            <person name="Pursley I."/>
            <person name="Horton D.L."/>
            <person name="Alikhan N.F."/>
            <person name="Baker D."/>
            <person name="Gharbi K."/>
            <person name="Hall N."/>
            <person name="Watson M."/>
            <person name="Adriaenssens E.M."/>
            <person name="Foster-Nyarko E."/>
            <person name="Jarju S."/>
            <person name="Secka A."/>
            <person name="Antonio M."/>
            <person name="Oren A."/>
            <person name="Chaudhuri R.R."/>
            <person name="La Ragione R."/>
            <person name="Hildebrand F."/>
            <person name="Pallen M.J."/>
        </authorList>
    </citation>
    <scope>NUCLEOTIDE SEQUENCE</scope>
    <source>
        <strain evidence="1">C6-149</strain>
    </source>
</reference>
<evidence type="ECO:0000313" key="1">
    <source>
        <dbReference type="EMBL" id="MBO8440931.1"/>
    </source>
</evidence>
<gene>
    <name evidence="1" type="ORF">IAA89_00555</name>
</gene>
<organism evidence="1 2">
    <name type="scientific">Candidatus Gallilactobacillus intestinavium</name>
    <dbReference type="NCBI Taxonomy" id="2840838"/>
    <lineage>
        <taxon>Bacteria</taxon>
        <taxon>Bacillati</taxon>
        <taxon>Bacillota</taxon>
        <taxon>Bacilli</taxon>
        <taxon>Lactobacillales</taxon>
        <taxon>Lactobacillaceae</taxon>
        <taxon>Lactobacillaceae incertae sedis</taxon>
        <taxon>Candidatus Gallilactobacillus</taxon>
    </lineage>
</organism>
<sequence>MLKNVSKDKKILTNHLWLNYCKSFLKLGKLHKGDIIQFDARVDDYYKGYWLQKQHDYKLSYPTKVSLLNSNHQFEELPINDNHALIGYILNDNKKFYKSTMRGTTDDDFYKDAYNQWQKQYK</sequence>
<protein>
    <submittedName>
        <fullName evidence="1">Uncharacterized protein</fullName>
    </submittedName>
</protein>
<comment type="caution">
    <text evidence="1">The sequence shown here is derived from an EMBL/GenBank/DDBJ whole genome shotgun (WGS) entry which is preliminary data.</text>
</comment>
<name>A0A9D9E4D4_9LACO</name>
<evidence type="ECO:0000313" key="2">
    <source>
        <dbReference type="Proteomes" id="UP000823614"/>
    </source>
</evidence>